<feature type="compositionally biased region" description="Gly residues" evidence="1">
    <location>
        <begin position="74"/>
        <end position="91"/>
    </location>
</feature>
<feature type="compositionally biased region" description="Low complexity" evidence="1">
    <location>
        <begin position="21"/>
        <end position="32"/>
    </location>
</feature>
<dbReference type="PANTHER" id="PTHR39420">
    <property type="match status" value="1"/>
</dbReference>
<dbReference type="RefSeq" id="WP_343992008.1">
    <property type="nucleotide sequence ID" value="NZ_BAAANB010000021.1"/>
</dbReference>
<keyword evidence="3" id="KW-1185">Reference proteome</keyword>
<dbReference type="Pfam" id="PF10103">
    <property type="entry name" value="Zincin_2"/>
    <property type="match status" value="1"/>
</dbReference>
<feature type="region of interest" description="Disordered" evidence="1">
    <location>
        <begin position="535"/>
        <end position="617"/>
    </location>
</feature>
<dbReference type="Proteomes" id="UP001501285">
    <property type="component" value="Unassembled WGS sequence"/>
</dbReference>
<dbReference type="EMBL" id="BAAANB010000021">
    <property type="protein sequence ID" value="GAA2034364.1"/>
    <property type="molecule type" value="Genomic_DNA"/>
</dbReference>
<evidence type="ECO:0000313" key="3">
    <source>
        <dbReference type="Proteomes" id="UP001501285"/>
    </source>
</evidence>
<name>A0ABN2UEH8_9MICO</name>
<reference evidence="2 3" key="1">
    <citation type="journal article" date="2019" name="Int. J. Syst. Evol. Microbiol.">
        <title>The Global Catalogue of Microorganisms (GCM) 10K type strain sequencing project: providing services to taxonomists for standard genome sequencing and annotation.</title>
        <authorList>
            <consortium name="The Broad Institute Genomics Platform"/>
            <consortium name="The Broad Institute Genome Sequencing Center for Infectious Disease"/>
            <person name="Wu L."/>
            <person name="Ma J."/>
        </authorList>
    </citation>
    <scope>NUCLEOTIDE SEQUENCE [LARGE SCALE GENOMIC DNA]</scope>
    <source>
        <strain evidence="2 3">JCM 14283</strain>
    </source>
</reference>
<evidence type="ECO:0008006" key="4">
    <source>
        <dbReference type="Google" id="ProtNLM"/>
    </source>
</evidence>
<feature type="compositionally biased region" description="Basic and acidic residues" evidence="1">
    <location>
        <begin position="1"/>
        <end position="15"/>
    </location>
</feature>
<dbReference type="InterPro" id="IPR018766">
    <property type="entry name" value="Zinicin_2"/>
</dbReference>
<proteinExistence type="predicted"/>
<dbReference type="InterPro" id="IPR042271">
    <property type="entry name" value="Zinicin_2_N"/>
</dbReference>
<feature type="compositionally biased region" description="Gly residues" evidence="1">
    <location>
        <begin position="581"/>
        <end position="591"/>
    </location>
</feature>
<dbReference type="SUPFAM" id="SSF55486">
    <property type="entry name" value="Metalloproteases ('zincins'), catalytic domain"/>
    <property type="match status" value="1"/>
</dbReference>
<comment type="caution">
    <text evidence="2">The sequence shown here is derived from an EMBL/GenBank/DDBJ whole genome shotgun (WGS) entry which is preliminary data.</text>
</comment>
<feature type="region of interest" description="Disordered" evidence="1">
    <location>
        <begin position="1"/>
        <end position="91"/>
    </location>
</feature>
<dbReference type="Gene3D" id="1.20.150.30">
    <property type="entry name" value="Zincin-like metallopeptidase, N-terminal domain"/>
    <property type="match status" value="1"/>
</dbReference>
<gene>
    <name evidence="2" type="ORF">GCM10009740_26230</name>
</gene>
<evidence type="ECO:0000313" key="2">
    <source>
        <dbReference type="EMBL" id="GAA2034364.1"/>
    </source>
</evidence>
<evidence type="ECO:0000256" key="1">
    <source>
        <dbReference type="SAM" id="MobiDB-lite"/>
    </source>
</evidence>
<accession>A0ABN2UEH8</accession>
<dbReference type="PANTHER" id="PTHR39420:SF2">
    <property type="entry name" value="HYDROLASE"/>
    <property type="match status" value="1"/>
</dbReference>
<organism evidence="2 3">
    <name type="scientific">Terrabacter terrae</name>
    <dbReference type="NCBI Taxonomy" id="318434"/>
    <lineage>
        <taxon>Bacteria</taxon>
        <taxon>Bacillati</taxon>
        <taxon>Actinomycetota</taxon>
        <taxon>Actinomycetes</taxon>
        <taxon>Micrococcales</taxon>
        <taxon>Intrasporangiaceae</taxon>
        <taxon>Terrabacter</taxon>
    </lineage>
</organism>
<protein>
    <recommendedName>
        <fullName evidence="4">Hydrolase</fullName>
    </recommendedName>
</protein>
<dbReference type="NCBIfam" id="TIGR03624">
    <property type="entry name" value="putative hydrolase"/>
    <property type="match status" value="1"/>
</dbReference>
<sequence>MADDRGRGDDKHGDRDDEPGADQSADQSPDQSGGQGGEREQGDVTGRADVPEPGPAPAPGESPFGLPLNRPGSGSPGSGTGPAGFGAGFGGGGGFPGLPDLGGVDPSDLGAMLEKVLGEAASNPELAEAMRSMGVDPTDPTTQAAMRAQLGTFMAAQESPTGSRDLATDVARRHVMAVEGNDVHDEGAARAVADAVAVATLWLDEQTTLSSPAWRATGLSRAEWVEATMPRWFELIEPVSDGVTAATSDAMRKQVGELGPEAFGEALPEGLPEGFDPQQMVEQWAPMLGNLSRQMFSAQLGQAVGTLATEVVSGTEVGLPLTEPGVVALLPGNVSQLAESLEIDVAQVRLYLAVREAARVRLFAEVPWLGPQLLSAVSDYARNITIDTDAIESALSTIDPSDPEALRSALQGNLFRPQPTPAQRAALDRLETLLALAEGWVDHVADRTTASHLPQSAALAETIRRRRVGGAAQKTFAGLVGLELRPRRLRDAANLWAALDSAGGAALRDGRWAHPDLAPTSADLDDVIGFVEKATGESGGATTGKPSTGEAAEGSGAGFGADLDSVLQGILEEADRERGTTPGGTSGGGSAAEGNDTSGEKRAGGEPGAEGDAGTSR</sequence>